<gene>
    <name evidence="3" type="ORF">AGABI1DRAFT_62617</name>
</gene>
<dbReference type="FunCoup" id="K5VQZ9">
    <property type="interactions" value="21"/>
</dbReference>
<dbReference type="OMA" id="TLELWHK"/>
<dbReference type="FunFam" id="3.40.50.720:FF:000084">
    <property type="entry name" value="Short-chain dehydrogenase reductase"/>
    <property type="match status" value="1"/>
</dbReference>
<dbReference type="OrthoDB" id="498125at2759"/>
<evidence type="ECO:0000256" key="2">
    <source>
        <dbReference type="ARBA" id="ARBA00022857"/>
    </source>
</evidence>
<dbReference type="HOGENOM" id="CLU_010194_1_0_1"/>
<keyword evidence="2" id="KW-0521">NADP</keyword>
<dbReference type="Pfam" id="PF13561">
    <property type="entry name" value="adh_short_C2"/>
    <property type="match status" value="1"/>
</dbReference>
<evidence type="ECO:0000313" key="3">
    <source>
        <dbReference type="EMBL" id="EKM76899.1"/>
    </source>
</evidence>
<dbReference type="InParanoid" id="K5VQZ9"/>
<dbReference type="Gene3D" id="3.40.50.720">
    <property type="entry name" value="NAD(P)-binding Rossmann-like Domain"/>
    <property type="match status" value="1"/>
</dbReference>
<protein>
    <recommendedName>
        <fullName evidence="5">NAD(P)-binding protein</fullName>
    </recommendedName>
</protein>
<dbReference type="InterPro" id="IPR020904">
    <property type="entry name" value="Sc_DH/Rdtase_CS"/>
</dbReference>
<dbReference type="InterPro" id="IPR036291">
    <property type="entry name" value="NAD(P)-bd_dom_sf"/>
</dbReference>
<dbReference type="EMBL" id="JH971399">
    <property type="protein sequence ID" value="EKM76899.1"/>
    <property type="molecule type" value="Genomic_DNA"/>
</dbReference>
<dbReference type="PRINTS" id="PR00080">
    <property type="entry name" value="SDRFAMILY"/>
</dbReference>
<dbReference type="PANTHER" id="PTHR42760">
    <property type="entry name" value="SHORT-CHAIN DEHYDROGENASES/REDUCTASES FAMILY MEMBER"/>
    <property type="match status" value="1"/>
</dbReference>
<sequence>MVLQVALVTGAARGIGEAIARRLAKDGYDLAINDLPSQAPGLEKLQEEIIAMGRRSYICIADVSKENEVKNMIDNTVEALGGLHVMIANAGIGRISPGPLGTLESWDLTMATNARGVFLCYKYAAEVMIKQGQGGRIIGASSVAGKQSLESHTAAYAASKFAIRGLTQAAARELGKHNITVNTYAPGPIDTPMSKTFGLSDAEISAVKEKERKMTVLERIGTVDEVAGVVSFLVSSDASYVTGQTMSVNGGMLLD</sequence>
<dbReference type="PANTHER" id="PTHR42760:SF121">
    <property type="entry name" value="3-OXOACYL-(ACYL-CARRIER-PROTEIN) REDUCTASE"/>
    <property type="match status" value="1"/>
</dbReference>
<comment type="similarity">
    <text evidence="1">Belongs to the short-chain dehydrogenases/reductases (SDR) family.</text>
</comment>
<evidence type="ECO:0008006" key="5">
    <source>
        <dbReference type="Google" id="ProtNLM"/>
    </source>
</evidence>
<organism evidence="3 4">
    <name type="scientific">Agaricus bisporus var. burnettii (strain JB137-S8 / ATCC MYA-4627 / FGSC 10392)</name>
    <name type="common">White button mushroom</name>
    <dbReference type="NCBI Taxonomy" id="597362"/>
    <lineage>
        <taxon>Eukaryota</taxon>
        <taxon>Fungi</taxon>
        <taxon>Dikarya</taxon>
        <taxon>Basidiomycota</taxon>
        <taxon>Agaricomycotina</taxon>
        <taxon>Agaricomycetes</taxon>
        <taxon>Agaricomycetidae</taxon>
        <taxon>Agaricales</taxon>
        <taxon>Agaricineae</taxon>
        <taxon>Agaricaceae</taxon>
        <taxon>Agaricus</taxon>
    </lineage>
</organism>
<name>K5VQZ9_AGABU</name>
<dbReference type="eggNOG" id="KOG0725">
    <property type="taxonomic scope" value="Eukaryota"/>
</dbReference>
<dbReference type="PROSITE" id="PS00061">
    <property type="entry name" value="ADH_SHORT"/>
    <property type="match status" value="1"/>
</dbReference>
<evidence type="ECO:0000256" key="1">
    <source>
        <dbReference type="ARBA" id="ARBA00006484"/>
    </source>
</evidence>
<dbReference type="RefSeq" id="XP_007332424.1">
    <property type="nucleotide sequence ID" value="XM_007332362.1"/>
</dbReference>
<evidence type="ECO:0000313" key="4">
    <source>
        <dbReference type="Proteomes" id="UP000008493"/>
    </source>
</evidence>
<dbReference type="GeneID" id="18830414"/>
<dbReference type="GO" id="GO:0048038">
    <property type="term" value="F:quinone binding"/>
    <property type="evidence" value="ECO:0007669"/>
    <property type="project" value="TreeGrafter"/>
</dbReference>
<dbReference type="AlphaFoldDB" id="K5VQZ9"/>
<accession>K5VQZ9</accession>
<dbReference type="STRING" id="597362.K5VQZ9"/>
<dbReference type="SUPFAM" id="SSF51735">
    <property type="entry name" value="NAD(P)-binding Rossmann-fold domains"/>
    <property type="match status" value="1"/>
</dbReference>
<dbReference type="KEGG" id="abp:AGABI1DRAFT62617"/>
<reference evidence="4" key="1">
    <citation type="journal article" date="2012" name="Proc. Natl. Acad. Sci. U.S.A.">
        <title>Genome sequence of the button mushroom Agaricus bisporus reveals mechanisms governing adaptation to a humic-rich ecological niche.</title>
        <authorList>
            <person name="Morin E."/>
            <person name="Kohler A."/>
            <person name="Baker A.R."/>
            <person name="Foulongne-Oriol M."/>
            <person name="Lombard V."/>
            <person name="Nagy L.G."/>
            <person name="Ohm R.A."/>
            <person name="Patyshakuliyeva A."/>
            <person name="Brun A."/>
            <person name="Aerts A.L."/>
            <person name="Bailey A.M."/>
            <person name="Billette C."/>
            <person name="Coutinho P.M."/>
            <person name="Deakin G."/>
            <person name="Doddapaneni H."/>
            <person name="Floudas D."/>
            <person name="Grimwood J."/>
            <person name="Hilden K."/>
            <person name="Kuees U."/>
            <person name="LaButti K.M."/>
            <person name="Lapidus A."/>
            <person name="Lindquist E.A."/>
            <person name="Lucas S.M."/>
            <person name="Murat C."/>
            <person name="Riley R.W."/>
            <person name="Salamov A.A."/>
            <person name="Schmutz J."/>
            <person name="Subramanian V."/>
            <person name="Woesten H.A.B."/>
            <person name="Xu J."/>
            <person name="Eastwood D.C."/>
            <person name="Foster G.D."/>
            <person name="Sonnenberg A.S."/>
            <person name="Cullen D."/>
            <person name="de Vries R.P."/>
            <person name="Lundell T."/>
            <person name="Hibbett D.S."/>
            <person name="Henrissat B."/>
            <person name="Burton K.S."/>
            <person name="Kerrigan R.W."/>
            <person name="Challen M.P."/>
            <person name="Grigoriev I.V."/>
            <person name="Martin F."/>
        </authorList>
    </citation>
    <scope>NUCLEOTIDE SEQUENCE [LARGE SCALE GENOMIC DNA]</scope>
    <source>
        <strain evidence="4">JB137-S8 / ATCC MYA-4627 / FGSC 10392</strain>
    </source>
</reference>
<proteinExistence type="inferred from homology"/>
<dbReference type="Proteomes" id="UP000008493">
    <property type="component" value="Unassembled WGS sequence"/>
</dbReference>
<keyword evidence="4" id="KW-1185">Reference proteome</keyword>
<dbReference type="GO" id="GO:0016616">
    <property type="term" value="F:oxidoreductase activity, acting on the CH-OH group of donors, NAD or NADP as acceptor"/>
    <property type="evidence" value="ECO:0007669"/>
    <property type="project" value="TreeGrafter"/>
</dbReference>
<dbReference type="PRINTS" id="PR00081">
    <property type="entry name" value="GDHRDH"/>
</dbReference>
<dbReference type="GO" id="GO:0006633">
    <property type="term" value="P:fatty acid biosynthetic process"/>
    <property type="evidence" value="ECO:0007669"/>
    <property type="project" value="TreeGrafter"/>
</dbReference>
<dbReference type="InterPro" id="IPR002347">
    <property type="entry name" value="SDR_fam"/>
</dbReference>